<keyword evidence="5" id="KW-0460">Magnesium</keyword>
<evidence type="ECO:0000256" key="3">
    <source>
        <dbReference type="ARBA" id="ARBA00022723"/>
    </source>
</evidence>
<dbReference type="GO" id="GO:0006742">
    <property type="term" value="P:NADP+ catabolic process"/>
    <property type="evidence" value="ECO:0007669"/>
    <property type="project" value="TreeGrafter"/>
</dbReference>
<dbReference type="Gene3D" id="3.90.79.10">
    <property type="entry name" value="Nucleoside Triphosphate Pyrophosphohydrolase"/>
    <property type="match status" value="1"/>
</dbReference>
<dbReference type="EC" id="3.6.1.22" evidence="2"/>
<proteinExistence type="predicted"/>
<dbReference type="InterPro" id="IPR050241">
    <property type="entry name" value="NAD-cap_RNA_hydrolase_NudC"/>
</dbReference>
<dbReference type="NCBIfam" id="NF001299">
    <property type="entry name" value="PRK00241.1"/>
    <property type="match status" value="1"/>
</dbReference>
<dbReference type="GO" id="GO:0019677">
    <property type="term" value="P:NAD+ catabolic process"/>
    <property type="evidence" value="ECO:0007669"/>
    <property type="project" value="TreeGrafter"/>
</dbReference>
<dbReference type="InterPro" id="IPR049734">
    <property type="entry name" value="NudC-like_C"/>
</dbReference>
<evidence type="ECO:0000256" key="6">
    <source>
        <dbReference type="ARBA" id="ARBA00023027"/>
    </source>
</evidence>
<name>A0A2R7Z074_9ACTN</name>
<keyword evidence="9" id="KW-1185">Reference proteome</keyword>
<comment type="caution">
    <text evidence="8">The sequence shown here is derived from an EMBL/GenBank/DDBJ whole genome shotgun (WGS) entry which is preliminary data.</text>
</comment>
<dbReference type="InterPro" id="IPR015797">
    <property type="entry name" value="NUDIX_hydrolase-like_dom_sf"/>
</dbReference>
<comment type="cofactor">
    <cofactor evidence="1">
        <name>Mg(2+)</name>
        <dbReference type="ChEBI" id="CHEBI:18420"/>
    </cofactor>
</comment>
<keyword evidence="3" id="KW-0479">Metal-binding</keyword>
<evidence type="ECO:0000313" key="8">
    <source>
        <dbReference type="EMBL" id="PUA82017.1"/>
    </source>
</evidence>
<dbReference type="EMBL" id="PYXZ01000002">
    <property type="protein sequence ID" value="PUA82017.1"/>
    <property type="molecule type" value="Genomic_DNA"/>
</dbReference>
<dbReference type="Pfam" id="PF00293">
    <property type="entry name" value="NUDIX"/>
    <property type="match status" value="1"/>
</dbReference>
<evidence type="ECO:0000256" key="4">
    <source>
        <dbReference type="ARBA" id="ARBA00022801"/>
    </source>
</evidence>
<dbReference type="CDD" id="cd03429">
    <property type="entry name" value="NUDIX_NADH_pyrophosphatase_Nudt13"/>
    <property type="match status" value="1"/>
</dbReference>
<dbReference type="Gene3D" id="3.90.79.20">
    <property type="match status" value="1"/>
</dbReference>
<evidence type="ECO:0000256" key="5">
    <source>
        <dbReference type="ARBA" id="ARBA00022842"/>
    </source>
</evidence>
<feature type="domain" description="Nudix hydrolase" evidence="7">
    <location>
        <begin position="172"/>
        <end position="306"/>
    </location>
</feature>
<dbReference type="PROSITE" id="PS00893">
    <property type="entry name" value="NUDIX_BOX"/>
    <property type="match status" value="1"/>
</dbReference>
<dbReference type="OrthoDB" id="9791656at2"/>
<organism evidence="8 9">
    <name type="scientific">Nocardioides currus</name>
    <dbReference type="NCBI Taxonomy" id="2133958"/>
    <lineage>
        <taxon>Bacteria</taxon>
        <taxon>Bacillati</taxon>
        <taxon>Actinomycetota</taxon>
        <taxon>Actinomycetes</taxon>
        <taxon>Propionibacteriales</taxon>
        <taxon>Nocardioidaceae</taxon>
        <taxon>Nocardioides</taxon>
    </lineage>
</organism>
<protein>
    <recommendedName>
        <fullName evidence="2">NAD(+) diphosphatase</fullName>
        <ecNumber evidence="2">3.6.1.22</ecNumber>
    </recommendedName>
</protein>
<evidence type="ECO:0000313" key="9">
    <source>
        <dbReference type="Proteomes" id="UP000244867"/>
    </source>
</evidence>
<dbReference type="InterPro" id="IPR000086">
    <property type="entry name" value="NUDIX_hydrolase_dom"/>
</dbReference>
<reference evidence="8 9" key="1">
    <citation type="submission" date="2018-03" db="EMBL/GenBank/DDBJ databases">
        <authorList>
            <person name="Keele B.F."/>
        </authorList>
    </citation>
    <scope>NUCLEOTIDE SEQUENCE [LARGE SCALE GENOMIC DNA]</scope>
    <source>
        <strain evidence="8 9">IB-3</strain>
    </source>
</reference>
<dbReference type="Proteomes" id="UP000244867">
    <property type="component" value="Unassembled WGS sequence"/>
</dbReference>
<dbReference type="InterPro" id="IPR015376">
    <property type="entry name" value="Znr_NADH_PPase"/>
</dbReference>
<dbReference type="PANTHER" id="PTHR42904:SF8">
    <property type="entry name" value="NAD(+) DIPHOSPHATASE"/>
    <property type="match status" value="1"/>
</dbReference>
<keyword evidence="4" id="KW-0378">Hydrolase</keyword>
<sequence>MSAHAGTLGPVTRELPHVALSAHAHDREGMRRTDDEWLAERWADASTRVLVLAGTRLRPVDGAIEWVSPTEAPDGRRLLLGHADDVTRFAVIAEPGDVAGEPEEWTGLRALFPQLLAGDVALQAEVPWLFHAIGLAEWHWVTRFCPRCGGTLESTHAGHELTCTSCGKSQFPRTDPAVIMAITRGEPGSDDERILLGRNTAWPEGRFSTLAGFCEPGETLEDAVRREVLEETGVRVGEVTYFGNQPWPLPASLMLGFTGRALSEDIEVDGTEVAEARWFSRADLRGETDVDIAVPGGVSISSSLMESWVGQPLRRGW</sequence>
<dbReference type="AlphaFoldDB" id="A0A2R7Z074"/>
<dbReference type="InterPro" id="IPR020084">
    <property type="entry name" value="NUDIX_hydrolase_CS"/>
</dbReference>
<dbReference type="GO" id="GO:0005829">
    <property type="term" value="C:cytosol"/>
    <property type="evidence" value="ECO:0007669"/>
    <property type="project" value="TreeGrafter"/>
</dbReference>
<dbReference type="PROSITE" id="PS51462">
    <property type="entry name" value="NUDIX"/>
    <property type="match status" value="1"/>
</dbReference>
<evidence type="ECO:0000259" key="7">
    <source>
        <dbReference type="PROSITE" id="PS51462"/>
    </source>
</evidence>
<keyword evidence="6" id="KW-0520">NAD</keyword>
<accession>A0A2R7Z074</accession>
<dbReference type="Pfam" id="PF09297">
    <property type="entry name" value="Zn_ribbon_NUD"/>
    <property type="match status" value="1"/>
</dbReference>
<dbReference type="GO" id="GO:0035529">
    <property type="term" value="F:NADH pyrophosphatase activity"/>
    <property type="evidence" value="ECO:0007669"/>
    <property type="project" value="TreeGrafter"/>
</dbReference>
<dbReference type="PANTHER" id="PTHR42904">
    <property type="entry name" value="NUDIX HYDROLASE, NUDC SUBFAMILY"/>
    <property type="match status" value="1"/>
</dbReference>
<dbReference type="SUPFAM" id="SSF55811">
    <property type="entry name" value="Nudix"/>
    <property type="match status" value="1"/>
</dbReference>
<gene>
    <name evidence="8" type="ORF">C7S10_08255</name>
</gene>
<evidence type="ECO:0000256" key="1">
    <source>
        <dbReference type="ARBA" id="ARBA00001946"/>
    </source>
</evidence>
<evidence type="ECO:0000256" key="2">
    <source>
        <dbReference type="ARBA" id="ARBA00012381"/>
    </source>
</evidence>
<dbReference type="GO" id="GO:0046872">
    <property type="term" value="F:metal ion binding"/>
    <property type="evidence" value="ECO:0007669"/>
    <property type="project" value="UniProtKB-KW"/>
</dbReference>